<evidence type="ECO:0000313" key="3">
    <source>
        <dbReference type="Proteomes" id="UP000178085"/>
    </source>
</evidence>
<protein>
    <submittedName>
        <fullName evidence="2">Uncharacterized protein</fullName>
    </submittedName>
</protein>
<accession>A0A1F4NP96</accession>
<dbReference type="Proteomes" id="UP000178085">
    <property type="component" value="Unassembled WGS sequence"/>
</dbReference>
<feature type="transmembrane region" description="Helical" evidence="1">
    <location>
        <begin position="55"/>
        <end position="76"/>
    </location>
</feature>
<keyword evidence="1" id="KW-0472">Membrane</keyword>
<sequence length="135" mass="16356">MTILNLFRPDYYFDNNLDSIFFGFWVWLGLAILLILTSAIMNLKSRQWSYFYKQIVARSTQIGTIVGWIGLLWLFFRYEGIPYFTWRIWPALLFVYVIVAVWYLVRFIRVDYPARQAKRGSRADKDVYLKRVFRK</sequence>
<feature type="transmembrane region" description="Helical" evidence="1">
    <location>
        <begin position="20"/>
        <end position="43"/>
    </location>
</feature>
<keyword evidence="1" id="KW-1133">Transmembrane helix</keyword>
<evidence type="ECO:0000313" key="2">
    <source>
        <dbReference type="EMBL" id="OGB73274.1"/>
    </source>
</evidence>
<organism evidence="2 3">
    <name type="scientific">candidate division Kazan bacterium RIFCSPLOWO2_01_FULL_45_19</name>
    <dbReference type="NCBI Taxonomy" id="1798538"/>
    <lineage>
        <taxon>Bacteria</taxon>
        <taxon>Bacteria division Kazan-3B-28</taxon>
    </lineage>
</organism>
<dbReference type="AlphaFoldDB" id="A0A1F4NP96"/>
<proteinExistence type="predicted"/>
<name>A0A1F4NP96_UNCK3</name>
<feature type="transmembrane region" description="Helical" evidence="1">
    <location>
        <begin position="88"/>
        <end position="105"/>
    </location>
</feature>
<keyword evidence="1" id="KW-0812">Transmembrane</keyword>
<evidence type="ECO:0000256" key="1">
    <source>
        <dbReference type="SAM" id="Phobius"/>
    </source>
</evidence>
<dbReference type="EMBL" id="METD01000001">
    <property type="protein sequence ID" value="OGB73274.1"/>
    <property type="molecule type" value="Genomic_DNA"/>
</dbReference>
<comment type="caution">
    <text evidence="2">The sequence shown here is derived from an EMBL/GenBank/DDBJ whole genome shotgun (WGS) entry which is preliminary data.</text>
</comment>
<reference evidence="2 3" key="1">
    <citation type="journal article" date="2016" name="Nat. Commun.">
        <title>Thousands of microbial genomes shed light on interconnected biogeochemical processes in an aquifer system.</title>
        <authorList>
            <person name="Anantharaman K."/>
            <person name="Brown C.T."/>
            <person name="Hug L.A."/>
            <person name="Sharon I."/>
            <person name="Castelle C.J."/>
            <person name="Probst A.J."/>
            <person name="Thomas B.C."/>
            <person name="Singh A."/>
            <person name="Wilkins M.J."/>
            <person name="Karaoz U."/>
            <person name="Brodie E.L."/>
            <person name="Williams K.H."/>
            <person name="Hubbard S.S."/>
            <person name="Banfield J.F."/>
        </authorList>
    </citation>
    <scope>NUCLEOTIDE SEQUENCE [LARGE SCALE GENOMIC DNA]</scope>
</reference>
<gene>
    <name evidence="2" type="ORF">A3K51_00125</name>
</gene>